<name>A0AAD5QMX8_PARTN</name>
<dbReference type="EMBL" id="JAHQIW010002282">
    <property type="protein sequence ID" value="KAJ1354925.1"/>
    <property type="molecule type" value="Genomic_DNA"/>
</dbReference>
<comment type="caution">
    <text evidence="1">The sequence shown here is derived from an EMBL/GenBank/DDBJ whole genome shotgun (WGS) entry which is preliminary data.</text>
</comment>
<protein>
    <submittedName>
        <fullName evidence="1">Uncharacterized protein</fullName>
    </submittedName>
</protein>
<evidence type="ECO:0000313" key="1">
    <source>
        <dbReference type="EMBL" id="KAJ1354925.1"/>
    </source>
</evidence>
<evidence type="ECO:0000313" key="2">
    <source>
        <dbReference type="Proteomes" id="UP001196413"/>
    </source>
</evidence>
<sequence>MQGDKIDTCVIASNTVTEICKMMAKWVPETTCDKPMAVPAVNGTHLTLYETLSI</sequence>
<keyword evidence="2" id="KW-1185">Reference proteome</keyword>
<dbReference type="Proteomes" id="UP001196413">
    <property type="component" value="Unassembled WGS sequence"/>
</dbReference>
<accession>A0AAD5QMX8</accession>
<organism evidence="1 2">
    <name type="scientific">Parelaphostrongylus tenuis</name>
    <name type="common">Meningeal worm</name>
    <dbReference type="NCBI Taxonomy" id="148309"/>
    <lineage>
        <taxon>Eukaryota</taxon>
        <taxon>Metazoa</taxon>
        <taxon>Ecdysozoa</taxon>
        <taxon>Nematoda</taxon>
        <taxon>Chromadorea</taxon>
        <taxon>Rhabditida</taxon>
        <taxon>Rhabditina</taxon>
        <taxon>Rhabditomorpha</taxon>
        <taxon>Strongyloidea</taxon>
        <taxon>Metastrongylidae</taxon>
        <taxon>Parelaphostrongylus</taxon>
    </lineage>
</organism>
<reference evidence="1" key="1">
    <citation type="submission" date="2021-06" db="EMBL/GenBank/DDBJ databases">
        <title>Parelaphostrongylus tenuis whole genome reference sequence.</title>
        <authorList>
            <person name="Garwood T.J."/>
            <person name="Larsen P.A."/>
            <person name="Fountain-Jones N.M."/>
            <person name="Garbe J.R."/>
            <person name="Macchietto M.G."/>
            <person name="Kania S.A."/>
            <person name="Gerhold R.W."/>
            <person name="Richards J.E."/>
            <person name="Wolf T.M."/>
        </authorList>
    </citation>
    <scope>NUCLEOTIDE SEQUENCE</scope>
    <source>
        <strain evidence="1">MNPRO001-30</strain>
        <tissue evidence="1">Meninges</tissue>
    </source>
</reference>
<proteinExistence type="predicted"/>
<dbReference type="AlphaFoldDB" id="A0AAD5QMX8"/>
<gene>
    <name evidence="1" type="ORF">KIN20_012019</name>
</gene>